<comment type="similarity">
    <text evidence="2">Belongs to the leguminous lectin family.</text>
</comment>
<sequence length="656" mass="72464">MDRVPLYLPILLLFALFPNGNSLSFQISRFNETNVLYQGDAAPTDGTIELNKVNYINRVGWATYPERVFLWDSTSGKLSDFTTRFVFTIDTQQRSNYGHGMAFFLAPVGFEIPPNSGGGFLGLFNTTTMNLSPNPVVMVEFDTYPNVLEGWDPPVEHVGINNNISSAVYTPWNVSIHSGDNIDVSITYNSSTKNLSVSWSFQSTANARENTSLSYIIDLTKVLPNWVTIGFSAATGSNIERHFLQSWQFNSSLVPPKEELGSGGKTSSHKAKIIVGVTIPSCALIAGMIAAFLILRKRAKLNGERRKKDETMTLTSINEDLERGAGPRRFSYDDLASATSNFSEERKLGEGGFGAVYKGHLKDGNTAVAVKRIARGSRQGKKEYVTEVKTISQLRHRNLVQLIGWCHDKGVFMLVYEFMPNGSLDSHLFGDQVTPLPWALRYKISIGLASALLYLHEEWEQCVVHRDVKSSNVMLDSSFNVKLGDFGLARLMDHELGPRTTGLAGTFGYLAPEYVRTGRASKESDVYSFGVVALEIATGRKASDTFEEKSEVSLAEWIWDLYGCGNLPLAVDTKLESEYDGRQIECLMIVGLWCAHPDHSLRPSIRQAIHVLCFEAPLPDLPPKMPVPVFRVPALVPANSSGSSENTTASSILVGR</sequence>
<evidence type="ECO:0000256" key="22">
    <source>
        <dbReference type="PROSITE-ProRule" id="PRU10141"/>
    </source>
</evidence>
<evidence type="ECO:0000256" key="15">
    <source>
        <dbReference type="ARBA" id="ARBA00022989"/>
    </source>
</evidence>
<evidence type="ECO:0000256" key="17">
    <source>
        <dbReference type="ARBA" id="ARBA00023170"/>
    </source>
</evidence>
<comment type="similarity">
    <text evidence="4">In the C-terminal section; belongs to the protein kinase superfamily. Ser/Thr protein kinase family.</text>
</comment>
<evidence type="ECO:0000256" key="24">
    <source>
        <dbReference type="SAM" id="SignalP"/>
    </source>
</evidence>
<keyword evidence="27" id="KW-1185">Reference proteome</keyword>
<dbReference type="InterPro" id="IPR017441">
    <property type="entry name" value="Protein_kinase_ATP_BS"/>
</dbReference>
<feature type="chain" id="PRO_5040247749" description="Protein kinase domain-containing protein" evidence="24">
    <location>
        <begin position="23"/>
        <end position="656"/>
    </location>
</feature>
<keyword evidence="17" id="KW-0675">Receptor</keyword>
<dbReference type="FunFam" id="2.60.120.200:FF:000103">
    <property type="entry name" value="L-type lectin-domain containing receptor kinase IX.1"/>
    <property type="match status" value="1"/>
</dbReference>
<evidence type="ECO:0000256" key="6">
    <source>
        <dbReference type="ARBA" id="ARBA00022527"/>
    </source>
</evidence>
<dbReference type="Pfam" id="PF00139">
    <property type="entry name" value="Lectin_legB"/>
    <property type="match status" value="1"/>
</dbReference>
<name>A0A9Q0G1H1_9ROSI</name>
<evidence type="ECO:0000256" key="23">
    <source>
        <dbReference type="SAM" id="Phobius"/>
    </source>
</evidence>
<evidence type="ECO:0000256" key="13">
    <source>
        <dbReference type="ARBA" id="ARBA00022821"/>
    </source>
</evidence>
<dbReference type="GO" id="GO:0002229">
    <property type="term" value="P:defense response to oomycetes"/>
    <property type="evidence" value="ECO:0007669"/>
    <property type="project" value="UniProtKB-ARBA"/>
</dbReference>
<evidence type="ECO:0000256" key="11">
    <source>
        <dbReference type="ARBA" id="ARBA00022741"/>
    </source>
</evidence>
<evidence type="ECO:0000256" key="7">
    <source>
        <dbReference type="ARBA" id="ARBA00022679"/>
    </source>
</evidence>
<feature type="transmembrane region" description="Helical" evidence="23">
    <location>
        <begin position="273"/>
        <end position="295"/>
    </location>
</feature>
<dbReference type="EMBL" id="JAKUCV010003046">
    <property type="protein sequence ID" value="KAJ4840412.1"/>
    <property type="molecule type" value="Genomic_DNA"/>
</dbReference>
<evidence type="ECO:0000256" key="20">
    <source>
        <dbReference type="ARBA" id="ARBA00058818"/>
    </source>
</evidence>
<keyword evidence="11 22" id="KW-0547">Nucleotide-binding</keyword>
<dbReference type="SMART" id="SM00220">
    <property type="entry name" value="S_TKc"/>
    <property type="match status" value="1"/>
</dbReference>
<evidence type="ECO:0000256" key="1">
    <source>
        <dbReference type="ARBA" id="ARBA00004251"/>
    </source>
</evidence>
<dbReference type="OrthoDB" id="4062651at2759"/>
<keyword evidence="9 24" id="KW-0732">Signal</keyword>
<dbReference type="InterPro" id="IPR013320">
    <property type="entry name" value="ConA-like_dom_sf"/>
</dbReference>
<proteinExistence type="inferred from homology"/>
<dbReference type="Gene3D" id="1.10.510.10">
    <property type="entry name" value="Transferase(Phosphotransferase) domain 1"/>
    <property type="match status" value="1"/>
</dbReference>
<keyword evidence="10" id="KW-0430">Lectin</keyword>
<dbReference type="PROSITE" id="PS00108">
    <property type="entry name" value="PROTEIN_KINASE_ST"/>
    <property type="match status" value="1"/>
</dbReference>
<evidence type="ECO:0000256" key="3">
    <source>
        <dbReference type="ARBA" id="ARBA00008536"/>
    </source>
</evidence>
<evidence type="ECO:0000256" key="21">
    <source>
        <dbReference type="ARBA" id="ARBA00063357"/>
    </source>
</evidence>
<dbReference type="Gene3D" id="3.30.200.20">
    <property type="entry name" value="Phosphorylase Kinase, domain 1"/>
    <property type="match status" value="1"/>
</dbReference>
<dbReference type="AlphaFoldDB" id="A0A9Q0G1H1"/>
<keyword evidence="7" id="KW-0808">Transferase</keyword>
<evidence type="ECO:0000256" key="2">
    <source>
        <dbReference type="ARBA" id="ARBA00007606"/>
    </source>
</evidence>
<evidence type="ECO:0000256" key="4">
    <source>
        <dbReference type="ARBA" id="ARBA00010217"/>
    </source>
</evidence>
<dbReference type="GO" id="GO:0030246">
    <property type="term" value="F:carbohydrate binding"/>
    <property type="evidence" value="ECO:0007669"/>
    <property type="project" value="UniProtKB-KW"/>
</dbReference>
<feature type="binding site" evidence="22">
    <location>
        <position position="371"/>
    </location>
    <ligand>
        <name>ATP</name>
        <dbReference type="ChEBI" id="CHEBI:30616"/>
    </ligand>
</feature>
<keyword evidence="8 23" id="KW-0812">Transmembrane</keyword>
<dbReference type="InterPro" id="IPR001220">
    <property type="entry name" value="Legume_lectin_dom"/>
</dbReference>
<evidence type="ECO:0000313" key="26">
    <source>
        <dbReference type="EMBL" id="KAJ4840412.1"/>
    </source>
</evidence>
<keyword evidence="13" id="KW-0611">Plant defense</keyword>
<comment type="subcellular location">
    <subcellularLocation>
        <location evidence="1">Cell membrane</location>
        <topology evidence="1">Single-pass type I membrane protein</topology>
    </subcellularLocation>
</comment>
<evidence type="ECO:0000256" key="8">
    <source>
        <dbReference type="ARBA" id="ARBA00022692"/>
    </source>
</evidence>
<dbReference type="GO" id="GO:0005524">
    <property type="term" value="F:ATP binding"/>
    <property type="evidence" value="ECO:0007669"/>
    <property type="project" value="UniProtKB-UniRule"/>
</dbReference>
<feature type="domain" description="Protein kinase" evidence="25">
    <location>
        <begin position="342"/>
        <end position="613"/>
    </location>
</feature>
<keyword evidence="14 22" id="KW-0067">ATP-binding</keyword>
<dbReference type="PROSITE" id="PS50011">
    <property type="entry name" value="PROTEIN_KINASE_DOM"/>
    <property type="match status" value="1"/>
</dbReference>
<comment type="similarity">
    <text evidence="3">In the N-terminal section; belongs to the leguminous lectin family.</text>
</comment>
<dbReference type="Pfam" id="PF00069">
    <property type="entry name" value="Pkinase"/>
    <property type="match status" value="1"/>
</dbReference>
<dbReference type="SUPFAM" id="SSF49899">
    <property type="entry name" value="Concanavalin A-like lectins/glucanases"/>
    <property type="match status" value="1"/>
</dbReference>
<dbReference type="PANTHER" id="PTHR27007">
    <property type="match status" value="1"/>
</dbReference>
<dbReference type="SUPFAM" id="SSF56112">
    <property type="entry name" value="Protein kinase-like (PK-like)"/>
    <property type="match status" value="1"/>
</dbReference>
<evidence type="ECO:0000256" key="19">
    <source>
        <dbReference type="ARBA" id="ARBA00058054"/>
    </source>
</evidence>
<keyword evidence="6" id="KW-0723">Serine/threonine-protein kinase</keyword>
<comment type="function">
    <text evidence="20">Promotes hydrogen peroxide H(2)O(2) production and cell death.</text>
</comment>
<dbReference type="InterPro" id="IPR050528">
    <property type="entry name" value="L-type_Lectin-RKs"/>
</dbReference>
<dbReference type="InterPro" id="IPR000719">
    <property type="entry name" value="Prot_kinase_dom"/>
</dbReference>
<evidence type="ECO:0000256" key="16">
    <source>
        <dbReference type="ARBA" id="ARBA00023136"/>
    </source>
</evidence>
<comment type="caution">
    <text evidence="26">The sequence shown here is derived from an EMBL/GenBank/DDBJ whole genome shotgun (WGS) entry which is preliminary data.</text>
</comment>
<dbReference type="PROSITE" id="PS00107">
    <property type="entry name" value="PROTEIN_KINASE_ATP"/>
    <property type="match status" value="1"/>
</dbReference>
<evidence type="ECO:0000313" key="27">
    <source>
        <dbReference type="Proteomes" id="UP001141552"/>
    </source>
</evidence>
<evidence type="ECO:0000256" key="18">
    <source>
        <dbReference type="ARBA" id="ARBA00023180"/>
    </source>
</evidence>
<organism evidence="26 27">
    <name type="scientific">Turnera subulata</name>
    <dbReference type="NCBI Taxonomy" id="218843"/>
    <lineage>
        <taxon>Eukaryota</taxon>
        <taxon>Viridiplantae</taxon>
        <taxon>Streptophyta</taxon>
        <taxon>Embryophyta</taxon>
        <taxon>Tracheophyta</taxon>
        <taxon>Spermatophyta</taxon>
        <taxon>Magnoliopsida</taxon>
        <taxon>eudicotyledons</taxon>
        <taxon>Gunneridae</taxon>
        <taxon>Pentapetalae</taxon>
        <taxon>rosids</taxon>
        <taxon>fabids</taxon>
        <taxon>Malpighiales</taxon>
        <taxon>Passifloraceae</taxon>
        <taxon>Turnera</taxon>
    </lineage>
</organism>
<keyword evidence="16 23" id="KW-0472">Membrane</keyword>
<comment type="subunit">
    <text evidence="21">Interacts with ABCG40.</text>
</comment>
<reference evidence="26" key="2">
    <citation type="journal article" date="2023" name="Plants (Basel)">
        <title>Annotation of the Turnera subulata (Passifloraceae) Draft Genome Reveals the S-Locus Evolved after the Divergence of Turneroideae from Passifloroideae in a Stepwise Manner.</title>
        <authorList>
            <person name="Henning P.M."/>
            <person name="Roalson E.H."/>
            <person name="Mir W."/>
            <person name="McCubbin A.G."/>
            <person name="Shore J.S."/>
        </authorList>
    </citation>
    <scope>NUCLEOTIDE SEQUENCE</scope>
    <source>
        <strain evidence="26">F60SS</strain>
    </source>
</reference>
<dbReference type="GO" id="GO:0009626">
    <property type="term" value="P:plant-type hypersensitive response"/>
    <property type="evidence" value="ECO:0007669"/>
    <property type="project" value="UniProtKB-ARBA"/>
</dbReference>
<evidence type="ECO:0000256" key="9">
    <source>
        <dbReference type="ARBA" id="ARBA00022729"/>
    </source>
</evidence>
<dbReference type="FunFam" id="1.10.510.10:FF:000240">
    <property type="entry name" value="Lectin-domain containing receptor kinase A4.3"/>
    <property type="match status" value="1"/>
</dbReference>
<dbReference type="Proteomes" id="UP001141552">
    <property type="component" value="Unassembled WGS sequence"/>
</dbReference>
<keyword evidence="15 23" id="KW-1133">Transmembrane helix</keyword>
<evidence type="ECO:0000259" key="25">
    <source>
        <dbReference type="PROSITE" id="PS50011"/>
    </source>
</evidence>
<evidence type="ECO:0000256" key="5">
    <source>
        <dbReference type="ARBA" id="ARBA00022475"/>
    </source>
</evidence>
<reference evidence="26" key="1">
    <citation type="submission" date="2022-02" db="EMBL/GenBank/DDBJ databases">
        <authorList>
            <person name="Henning P.M."/>
            <person name="McCubbin A.G."/>
            <person name="Shore J.S."/>
        </authorList>
    </citation>
    <scope>NUCLEOTIDE SEQUENCE</scope>
    <source>
        <strain evidence="26">F60SS</strain>
        <tissue evidence="26">Leaves</tissue>
    </source>
</reference>
<comment type="function">
    <text evidence="19">Involved in resistance response to the pathogenic oomycetes Phytophthora infestans and Phytophthora capsici.</text>
</comment>
<dbReference type="CDD" id="cd14066">
    <property type="entry name" value="STKc_IRAK"/>
    <property type="match status" value="1"/>
</dbReference>
<dbReference type="InterPro" id="IPR008271">
    <property type="entry name" value="Ser/Thr_kinase_AS"/>
</dbReference>
<feature type="signal peptide" evidence="24">
    <location>
        <begin position="1"/>
        <end position="22"/>
    </location>
</feature>
<dbReference type="InterPro" id="IPR011009">
    <property type="entry name" value="Kinase-like_dom_sf"/>
</dbReference>
<dbReference type="GO" id="GO:0004674">
    <property type="term" value="F:protein serine/threonine kinase activity"/>
    <property type="evidence" value="ECO:0007669"/>
    <property type="project" value="UniProtKB-KW"/>
</dbReference>
<dbReference type="CDD" id="cd06899">
    <property type="entry name" value="lectin_legume_LecRK_Arcelin_ConA"/>
    <property type="match status" value="1"/>
</dbReference>
<keyword evidence="5" id="KW-1003">Cell membrane</keyword>
<dbReference type="Gene3D" id="2.60.120.200">
    <property type="match status" value="1"/>
</dbReference>
<keyword evidence="12" id="KW-0418">Kinase</keyword>
<evidence type="ECO:0000256" key="10">
    <source>
        <dbReference type="ARBA" id="ARBA00022734"/>
    </source>
</evidence>
<evidence type="ECO:0000256" key="14">
    <source>
        <dbReference type="ARBA" id="ARBA00022840"/>
    </source>
</evidence>
<gene>
    <name evidence="26" type="ORF">Tsubulata_009244</name>
</gene>
<dbReference type="GO" id="GO:0005886">
    <property type="term" value="C:plasma membrane"/>
    <property type="evidence" value="ECO:0007669"/>
    <property type="project" value="UniProtKB-SubCell"/>
</dbReference>
<evidence type="ECO:0000256" key="12">
    <source>
        <dbReference type="ARBA" id="ARBA00022777"/>
    </source>
</evidence>
<accession>A0A9Q0G1H1</accession>
<dbReference type="FunFam" id="3.30.200.20:FF:000168">
    <property type="entry name" value="L-type lectin-domain containing receptor kinase IX.1"/>
    <property type="match status" value="1"/>
</dbReference>
<protein>
    <recommendedName>
        <fullName evidence="25">Protein kinase domain-containing protein</fullName>
    </recommendedName>
</protein>
<keyword evidence="18" id="KW-0325">Glycoprotein</keyword>